<keyword evidence="1" id="KW-0472">Membrane</keyword>
<reference evidence="2 3" key="1">
    <citation type="journal article" date="2015" name="Genome Announc.">
        <title>Thirty-Two Complete Genome Assemblies of Nine Yersinia Species, Including Y. pestis, Y. pseudotuberculosis, and Y. enterocolitica.</title>
        <authorList>
            <person name="Johnson S.L."/>
            <person name="Daligault H.E."/>
            <person name="Davenport K.W."/>
            <person name="Jaissle J."/>
            <person name="Frey K.G."/>
            <person name="Ladner J.T."/>
            <person name="Broomall S.M."/>
            <person name="Bishop-Lilly K.A."/>
            <person name="Bruce D.C."/>
            <person name="Coyne S.R."/>
            <person name="Gibbons H.S."/>
            <person name="Lo C.C."/>
            <person name="Munk A.C."/>
            <person name="Rosenzweig C.N."/>
            <person name="Koroleva G.I."/>
            <person name="Palacios G.F."/>
            <person name="Redden C.L."/>
            <person name="Xu Y."/>
            <person name="Minogue T.D."/>
            <person name="Chain P.S."/>
        </authorList>
    </citation>
    <scope>NUCLEOTIDE SEQUENCE [LARGE SCALE GENOMIC DNA]</scope>
    <source>
        <strain evidence="2 3">Y231</strain>
    </source>
</reference>
<keyword evidence="1" id="KW-0812">Transmembrane</keyword>
<gene>
    <name evidence="2" type="ORF">CH54_2189</name>
</gene>
<organism evidence="2 3">
    <name type="scientific">Yersinia rochesterensis</name>
    <dbReference type="NCBI Taxonomy" id="1604335"/>
    <lineage>
        <taxon>Bacteria</taxon>
        <taxon>Pseudomonadati</taxon>
        <taxon>Pseudomonadota</taxon>
        <taxon>Gammaproteobacteria</taxon>
        <taxon>Enterobacterales</taxon>
        <taxon>Yersiniaceae</taxon>
        <taxon>Yersinia</taxon>
    </lineage>
</organism>
<evidence type="ECO:0000256" key="1">
    <source>
        <dbReference type="SAM" id="Phobius"/>
    </source>
</evidence>
<keyword evidence="3" id="KW-1185">Reference proteome</keyword>
<dbReference type="RefSeq" id="WP_038637057.1">
    <property type="nucleotide sequence ID" value="NZ_CABHXM010000033.1"/>
</dbReference>
<dbReference type="Proteomes" id="UP000031883">
    <property type="component" value="Chromosome"/>
</dbReference>
<feature type="transmembrane region" description="Helical" evidence="1">
    <location>
        <begin position="215"/>
        <end position="234"/>
    </location>
</feature>
<evidence type="ECO:0000313" key="3">
    <source>
        <dbReference type="Proteomes" id="UP000031883"/>
    </source>
</evidence>
<feature type="transmembrane region" description="Helical" evidence="1">
    <location>
        <begin position="182"/>
        <end position="203"/>
    </location>
</feature>
<protein>
    <recommendedName>
        <fullName evidence="4">Secretion system effector protein SseF</fullName>
    </recommendedName>
</protein>
<dbReference type="EMBL" id="CP009997">
    <property type="protein sequence ID" value="AJJ34715.1"/>
    <property type="molecule type" value="Genomic_DNA"/>
</dbReference>
<accession>A0ABM5SJU4</accession>
<evidence type="ECO:0000313" key="2">
    <source>
        <dbReference type="EMBL" id="AJJ34715.1"/>
    </source>
</evidence>
<feature type="transmembrane region" description="Helical" evidence="1">
    <location>
        <begin position="113"/>
        <end position="135"/>
    </location>
</feature>
<proteinExistence type="predicted"/>
<keyword evidence="1" id="KW-1133">Transmembrane helix</keyword>
<name>A0ABM5SJU4_9GAMM</name>
<sequence>MSLITASEINQCPEVISTFNSMEKSVNPASDDKKPILLALTELMKKLENNAIKEANIGVNRLGDTQDCELVELKSARVKLAKKQFFINVIESIISLTSFVVGVGISICSGGVATPVAVIAGLNLMLSLSNLACAYHNWSCASQNKEELTMGSDAIQQAVFMLARHCQASPINAKKIARFTSYFIRAGIVISLGVIGGFIHPVINNSLCLLAKNYAPILTSMMSVVAAGALGTWMNHDSDAKDAIITKLVTTEKETVESLASLAGEKKILAALKEFIKLSGESQQNIINGIKV</sequence>
<feature type="transmembrane region" description="Helical" evidence="1">
    <location>
        <begin position="85"/>
        <end position="107"/>
    </location>
</feature>
<evidence type="ECO:0008006" key="4">
    <source>
        <dbReference type="Google" id="ProtNLM"/>
    </source>
</evidence>